<name>A0ACC1R8F3_9HYPO</name>
<reference evidence="1" key="1">
    <citation type="submission" date="2022-07" db="EMBL/GenBank/DDBJ databases">
        <title>Genome Sequence of Lecanicillium saksenae.</title>
        <authorList>
            <person name="Buettner E."/>
        </authorList>
    </citation>
    <scope>NUCLEOTIDE SEQUENCE</scope>
    <source>
        <strain evidence="1">VT-O1</strain>
    </source>
</reference>
<evidence type="ECO:0000313" key="2">
    <source>
        <dbReference type="Proteomes" id="UP001148737"/>
    </source>
</evidence>
<dbReference type="Proteomes" id="UP001148737">
    <property type="component" value="Unassembled WGS sequence"/>
</dbReference>
<gene>
    <name evidence="1" type="ORF">NLG97_g1232</name>
</gene>
<dbReference type="EMBL" id="JANAKD010000058">
    <property type="protein sequence ID" value="KAJ3498302.1"/>
    <property type="molecule type" value="Genomic_DNA"/>
</dbReference>
<accession>A0ACC1R8F3</accession>
<proteinExistence type="predicted"/>
<keyword evidence="2" id="KW-1185">Reference proteome</keyword>
<comment type="caution">
    <text evidence="1">The sequence shown here is derived from an EMBL/GenBank/DDBJ whole genome shotgun (WGS) entry which is preliminary data.</text>
</comment>
<organism evidence="1 2">
    <name type="scientific">Lecanicillium saksenae</name>
    <dbReference type="NCBI Taxonomy" id="468837"/>
    <lineage>
        <taxon>Eukaryota</taxon>
        <taxon>Fungi</taxon>
        <taxon>Dikarya</taxon>
        <taxon>Ascomycota</taxon>
        <taxon>Pezizomycotina</taxon>
        <taxon>Sordariomycetes</taxon>
        <taxon>Hypocreomycetidae</taxon>
        <taxon>Hypocreales</taxon>
        <taxon>Cordycipitaceae</taxon>
        <taxon>Lecanicillium</taxon>
    </lineage>
</organism>
<evidence type="ECO:0000313" key="1">
    <source>
        <dbReference type="EMBL" id="KAJ3498302.1"/>
    </source>
</evidence>
<protein>
    <submittedName>
        <fullName evidence="1">Uncharacterized protein</fullName>
    </submittedName>
</protein>
<sequence length="475" mass="51740">MPSLRQPVADMLAWQMDCRVAWLCVLEKEYFAALNVLDEAYGTTTELGIGNGLQDRNTYFLGRIGKHKVVINLPSGTVKGQLEAHSIATQIRSTFPSISIVLLVGLGSGAPRVNAGNDVRLGDVVISSEVLMYKSGKHTDQTFQTTAAPIESPRHLLAAATGLEFKFMGKDSLQDLVDAAAASIACRQPAYARPKLDQLFKSSFIHDDDKCVCREKLPDASPELVQRKIREPGNLVQMHKGVVGSADQVLKNATERDRLAENSNILCFEMEAGAVMHATKGFTESITIRGVSDYSDGHKNDEWHNYAALTAAVCAKALLNHVQPPSISQLGRPLGDDTLNRSCRAPGSSGREEPRVVGARRRERRGQGVARRAELAVHLRQRRQRRAGPKAQPPSGGQLPGLDATQSRNAQAAIGEESTLHIYANNPVPASLNYPHDLVGGDQDSIGMFQQRPEWYPDIAADMSASDSTHQFLPP</sequence>